<accession>A0AAW1Q5H6</accession>
<feature type="region of interest" description="Disordered" evidence="1">
    <location>
        <begin position="59"/>
        <end position="161"/>
    </location>
</feature>
<evidence type="ECO:0000313" key="3">
    <source>
        <dbReference type="Proteomes" id="UP001489004"/>
    </source>
</evidence>
<evidence type="ECO:0000313" key="2">
    <source>
        <dbReference type="EMBL" id="KAK9816512.1"/>
    </source>
</evidence>
<proteinExistence type="predicted"/>
<dbReference type="PANTHER" id="PTHR23313">
    <property type="entry name" value="TSEC1-RELATED"/>
    <property type="match status" value="1"/>
</dbReference>
<organism evidence="2 3">
    <name type="scientific">[Myrmecia] bisecta</name>
    <dbReference type="NCBI Taxonomy" id="41462"/>
    <lineage>
        <taxon>Eukaryota</taxon>
        <taxon>Viridiplantae</taxon>
        <taxon>Chlorophyta</taxon>
        <taxon>core chlorophytes</taxon>
        <taxon>Trebouxiophyceae</taxon>
        <taxon>Trebouxiales</taxon>
        <taxon>Trebouxiaceae</taxon>
        <taxon>Myrmecia</taxon>
    </lineage>
</organism>
<dbReference type="AlphaFoldDB" id="A0AAW1Q5H6"/>
<gene>
    <name evidence="2" type="ORF">WJX72_001356</name>
</gene>
<dbReference type="PANTHER" id="PTHR23313:SF0">
    <property type="entry name" value="TESTIS-EXPRESSED PROTEIN 9"/>
    <property type="match status" value="1"/>
</dbReference>
<feature type="compositionally biased region" description="Polar residues" evidence="1">
    <location>
        <begin position="80"/>
        <end position="105"/>
    </location>
</feature>
<evidence type="ECO:0000256" key="1">
    <source>
        <dbReference type="SAM" id="MobiDB-lite"/>
    </source>
</evidence>
<dbReference type="EMBL" id="JALJOR010000005">
    <property type="protein sequence ID" value="KAK9816512.1"/>
    <property type="molecule type" value="Genomic_DNA"/>
</dbReference>
<keyword evidence="3" id="KW-1185">Reference proteome</keyword>
<dbReference type="Proteomes" id="UP001489004">
    <property type="component" value="Unassembled WGS sequence"/>
</dbReference>
<feature type="compositionally biased region" description="Low complexity" evidence="1">
    <location>
        <begin position="106"/>
        <end position="118"/>
    </location>
</feature>
<sequence>MASLLDYERELLRRNAELEAQAAASEAALQKHQAPPVCGKEEASVERVVKESISELLAGVQDDVGSRSPAGEAQAAEQPSPETSARSAAQDQLPTAGSRTPGRTPSGSRRVSASGSARNPPLASRSRRSLTGTGGTTPARPSESGEGNDLDVPSHPEATVRLHKARIRALSAELATSQEQLKERSKRLEAAEKELQELKREKASWNKAQKAQELQLEKYKRAAEDARNKLDAKENMVKELSKDGFKVERERRNVEAEVKARDVRLNRALEEVERYKRALEEVKSHEREGKDSVKVDLQKVYADCKKLERQKAELIVAFKKQIKLIDVLKRQKIHLEAARVLAFTEDEFMKALDMNQA</sequence>
<name>A0AAW1Q5H6_9CHLO</name>
<reference evidence="2 3" key="1">
    <citation type="journal article" date="2024" name="Nat. Commun.">
        <title>Phylogenomics reveals the evolutionary origins of lichenization in chlorophyte algae.</title>
        <authorList>
            <person name="Puginier C."/>
            <person name="Libourel C."/>
            <person name="Otte J."/>
            <person name="Skaloud P."/>
            <person name="Haon M."/>
            <person name="Grisel S."/>
            <person name="Petersen M."/>
            <person name="Berrin J.G."/>
            <person name="Delaux P.M."/>
            <person name="Dal Grande F."/>
            <person name="Keller J."/>
        </authorList>
    </citation>
    <scope>NUCLEOTIDE SEQUENCE [LARGE SCALE GENOMIC DNA]</scope>
    <source>
        <strain evidence="2 3">SAG 2043</strain>
    </source>
</reference>
<protein>
    <recommendedName>
        <fullName evidence="4">Testis-expressed sequence 9 protein</fullName>
    </recommendedName>
</protein>
<evidence type="ECO:0008006" key="4">
    <source>
        <dbReference type="Google" id="ProtNLM"/>
    </source>
</evidence>
<comment type="caution">
    <text evidence="2">The sequence shown here is derived from an EMBL/GenBank/DDBJ whole genome shotgun (WGS) entry which is preliminary data.</text>
</comment>
<dbReference type="SUPFAM" id="SSF57997">
    <property type="entry name" value="Tropomyosin"/>
    <property type="match status" value="1"/>
</dbReference>